<dbReference type="AlphaFoldDB" id="A0A9N8YJI2"/>
<keyword evidence="3" id="KW-1185">Reference proteome</keyword>
<evidence type="ECO:0000313" key="2">
    <source>
        <dbReference type="EMBL" id="CAG8436471.1"/>
    </source>
</evidence>
<reference evidence="2" key="1">
    <citation type="submission" date="2021-06" db="EMBL/GenBank/DDBJ databases">
        <authorList>
            <person name="Kallberg Y."/>
            <person name="Tangrot J."/>
            <person name="Rosling A."/>
        </authorList>
    </citation>
    <scope>NUCLEOTIDE SEQUENCE</scope>
    <source>
        <strain evidence="2">AZ414A</strain>
    </source>
</reference>
<name>A0A9N8YJI2_9GLOM</name>
<comment type="caution">
    <text evidence="2">The sequence shown here is derived from an EMBL/GenBank/DDBJ whole genome shotgun (WGS) entry which is preliminary data.</text>
</comment>
<protein>
    <submittedName>
        <fullName evidence="2">3841_t:CDS:1</fullName>
    </submittedName>
</protein>
<feature type="region of interest" description="Disordered" evidence="1">
    <location>
        <begin position="106"/>
        <end position="129"/>
    </location>
</feature>
<dbReference type="Proteomes" id="UP000789706">
    <property type="component" value="Unassembled WGS sequence"/>
</dbReference>
<accession>A0A9N8YJI2</accession>
<sequence>MNGSNLQNSNENQIPKPSTIINANIKLEEDISKQNTHDMNPRDQWENSIENDRPTMEDDKLKTNLNWSWKELGNKQYQECIAPNSSLPELPPEDTTPLNQQQIDERSGCVEGASDNNNNDYMESEEGIF</sequence>
<dbReference type="EMBL" id="CAJVPK010000038">
    <property type="protein sequence ID" value="CAG8436471.1"/>
    <property type="molecule type" value="Genomic_DNA"/>
</dbReference>
<feature type="region of interest" description="Disordered" evidence="1">
    <location>
        <begin position="34"/>
        <end position="58"/>
    </location>
</feature>
<dbReference type="OrthoDB" id="2384442at2759"/>
<evidence type="ECO:0000256" key="1">
    <source>
        <dbReference type="SAM" id="MobiDB-lite"/>
    </source>
</evidence>
<gene>
    <name evidence="2" type="ORF">DEBURN_LOCUS1025</name>
</gene>
<evidence type="ECO:0000313" key="3">
    <source>
        <dbReference type="Proteomes" id="UP000789706"/>
    </source>
</evidence>
<organism evidence="2 3">
    <name type="scientific">Diversispora eburnea</name>
    <dbReference type="NCBI Taxonomy" id="1213867"/>
    <lineage>
        <taxon>Eukaryota</taxon>
        <taxon>Fungi</taxon>
        <taxon>Fungi incertae sedis</taxon>
        <taxon>Mucoromycota</taxon>
        <taxon>Glomeromycotina</taxon>
        <taxon>Glomeromycetes</taxon>
        <taxon>Diversisporales</taxon>
        <taxon>Diversisporaceae</taxon>
        <taxon>Diversispora</taxon>
    </lineage>
</organism>
<proteinExistence type="predicted"/>